<sequence>MSLQIDNMLIKENRLKRIQKLFIAKNLVMNEPQTQSDRNIFQEINDEFNIDKGPKYNQKGEIIKHSILGKPDWFNKTKYGKKQAQFDEFNLRQLPQKSQTRIDQDQRSMAKSDVKSLQKGGGSGKFKKEKRDQLTTKTQLIQELEKIKERIDINKEIEQRKLKELQPIVRSNATKQERAMDKHNKIEQYWNDFTYKQANQLGRFPSDCQLIQAENYRTRLEAAAAFDALKTDYERFGPRVWQMTLRKPDQSNEMLIKMKDTEMIVENQIKYDFIVGSDLPNAFTESSVCGHKGGIEYYRKPNFLPDSSQLTISSRFRKSTDSEMNQSSLPFKSFRSEEYLMKKIEKQKSQFNQSHMLSIDKTDGYDQLIILGKNQYEIEKQMLLNDGTDNTGVYRKNIEKISEEQTKEQIYEQNFTGKQRLILPQIYKTQISRIKRQGSVTSKSQDSRSSQDFQTENQTIIQ</sequence>
<dbReference type="Proteomes" id="UP000688137">
    <property type="component" value="Unassembled WGS sequence"/>
</dbReference>
<reference evidence="2" key="1">
    <citation type="submission" date="2021-01" db="EMBL/GenBank/DDBJ databases">
        <authorList>
            <consortium name="Genoscope - CEA"/>
            <person name="William W."/>
        </authorList>
    </citation>
    <scope>NUCLEOTIDE SEQUENCE</scope>
</reference>
<dbReference type="OMA" id="KERIEMN"/>
<protein>
    <submittedName>
        <fullName evidence="2">Uncharacterized protein</fullName>
    </submittedName>
</protein>
<keyword evidence="3" id="KW-1185">Reference proteome</keyword>
<evidence type="ECO:0000256" key="1">
    <source>
        <dbReference type="SAM" id="MobiDB-lite"/>
    </source>
</evidence>
<accession>A0A8S1KFH3</accession>
<dbReference type="EMBL" id="CAJJDM010000017">
    <property type="protein sequence ID" value="CAD8052963.1"/>
    <property type="molecule type" value="Genomic_DNA"/>
</dbReference>
<evidence type="ECO:0000313" key="2">
    <source>
        <dbReference type="EMBL" id="CAD8052963.1"/>
    </source>
</evidence>
<proteinExistence type="predicted"/>
<feature type="compositionally biased region" description="Basic and acidic residues" evidence="1">
    <location>
        <begin position="100"/>
        <end position="116"/>
    </location>
</feature>
<feature type="region of interest" description="Disordered" evidence="1">
    <location>
        <begin position="95"/>
        <end position="131"/>
    </location>
</feature>
<comment type="caution">
    <text evidence="2">The sequence shown here is derived from an EMBL/GenBank/DDBJ whole genome shotgun (WGS) entry which is preliminary data.</text>
</comment>
<evidence type="ECO:0000313" key="3">
    <source>
        <dbReference type="Proteomes" id="UP000688137"/>
    </source>
</evidence>
<feature type="region of interest" description="Disordered" evidence="1">
    <location>
        <begin position="437"/>
        <end position="462"/>
    </location>
</feature>
<name>A0A8S1KFH3_PARPR</name>
<organism evidence="2 3">
    <name type="scientific">Paramecium primaurelia</name>
    <dbReference type="NCBI Taxonomy" id="5886"/>
    <lineage>
        <taxon>Eukaryota</taxon>
        <taxon>Sar</taxon>
        <taxon>Alveolata</taxon>
        <taxon>Ciliophora</taxon>
        <taxon>Intramacronucleata</taxon>
        <taxon>Oligohymenophorea</taxon>
        <taxon>Peniculida</taxon>
        <taxon>Parameciidae</taxon>
        <taxon>Paramecium</taxon>
    </lineage>
</organism>
<dbReference type="AlphaFoldDB" id="A0A8S1KFH3"/>
<gene>
    <name evidence="2" type="ORF">PPRIM_AZ9-3.1.T0200089</name>
</gene>